<dbReference type="OrthoDB" id="9814973at2"/>
<dbReference type="EMBL" id="QRGR01000003">
    <property type="protein sequence ID" value="RDV16846.1"/>
    <property type="molecule type" value="Genomic_DNA"/>
</dbReference>
<dbReference type="GO" id="GO:0016758">
    <property type="term" value="F:hexosyltransferase activity"/>
    <property type="evidence" value="ECO:0007669"/>
    <property type="project" value="InterPro"/>
</dbReference>
<protein>
    <submittedName>
        <fullName evidence="2">Exopolysaccharide biosynthesis protein</fullName>
    </submittedName>
</protein>
<dbReference type="Pfam" id="PF04101">
    <property type="entry name" value="Glyco_tran_28_C"/>
    <property type="match status" value="1"/>
</dbReference>
<organism evidence="2 3">
    <name type="scientific">Pontibacter diazotrophicus</name>
    <dbReference type="NCBI Taxonomy" id="1400979"/>
    <lineage>
        <taxon>Bacteria</taxon>
        <taxon>Pseudomonadati</taxon>
        <taxon>Bacteroidota</taxon>
        <taxon>Cytophagia</taxon>
        <taxon>Cytophagales</taxon>
        <taxon>Hymenobacteraceae</taxon>
        <taxon>Pontibacter</taxon>
    </lineage>
</organism>
<proteinExistence type="predicted"/>
<gene>
    <name evidence="2" type="ORF">DXT99_03445</name>
</gene>
<evidence type="ECO:0000313" key="3">
    <source>
        <dbReference type="Proteomes" id="UP000256708"/>
    </source>
</evidence>
<dbReference type="AlphaFoldDB" id="A0A3D8LHN3"/>
<name>A0A3D8LHN3_9BACT</name>
<comment type="caution">
    <text evidence="2">The sequence shown here is derived from an EMBL/GenBank/DDBJ whole genome shotgun (WGS) entry which is preliminary data.</text>
</comment>
<dbReference type="RefSeq" id="WP_115564120.1">
    <property type="nucleotide sequence ID" value="NZ_QRGR01000003.1"/>
</dbReference>
<reference evidence="3" key="1">
    <citation type="submission" date="2018-08" db="EMBL/GenBank/DDBJ databases">
        <authorList>
            <person name="Liu Z.-W."/>
            <person name="Du Z.-J."/>
        </authorList>
    </citation>
    <scope>NUCLEOTIDE SEQUENCE [LARGE SCALE GENOMIC DNA]</scope>
    <source>
        <strain evidence="3">H4X</strain>
    </source>
</reference>
<evidence type="ECO:0000259" key="1">
    <source>
        <dbReference type="Pfam" id="PF04101"/>
    </source>
</evidence>
<dbReference type="Gene3D" id="3.40.50.2000">
    <property type="entry name" value="Glycogen Phosphorylase B"/>
    <property type="match status" value="1"/>
</dbReference>
<evidence type="ECO:0000313" key="2">
    <source>
        <dbReference type="EMBL" id="RDV16846.1"/>
    </source>
</evidence>
<dbReference type="InterPro" id="IPR007235">
    <property type="entry name" value="Glyco_trans_28_C"/>
</dbReference>
<sequence>MILVLLGTFPTDFKRPLLEIEKLCSEGEINEEVIVQCGHTQIESSFMQMQPFISPDVLTSLYINARVVISQAGTGSLMKGIKLNKKIIAIPRLAKYGEVVDNHQVEILNEFSKLNYIIPWTEDVALKSLLQEINDFEPATYISKKQVIIEYLTDYIESV</sequence>
<accession>A0A3D8LHN3</accession>
<dbReference type="Proteomes" id="UP000256708">
    <property type="component" value="Unassembled WGS sequence"/>
</dbReference>
<keyword evidence="3" id="KW-1185">Reference proteome</keyword>
<feature type="domain" description="Glycosyl transferase family 28 C-terminal" evidence="1">
    <location>
        <begin position="1"/>
        <end position="139"/>
    </location>
</feature>